<keyword evidence="4" id="KW-1185">Reference proteome</keyword>
<evidence type="ECO:0000313" key="4">
    <source>
        <dbReference type="Proteomes" id="UP001623041"/>
    </source>
</evidence>
<dbReference type="Proteomes" id="UP001623041">
    <property type="component" value="Unassembled WGS sequence"/>
</dbReference>
<comment type="caution">
    <text evidence="3">The sequence shown here is derived from an EMBL/GenBank/DDBJ whole genome shotgun (WGS) entry which is preliminary data.</text>
</comment>
<gene>
    <name evidence="3" type="ORF">ACJEBI_29195</name>
</gene>
<keyword evidence="2" id="KW-1133">Transmembrane helix</keyword>
<sequence>MKKSEWSDRELEELLRQMPKMQDHRDPRDIYQNLSLKKRKTKPWLLPGIAAAAALLLFFILAPKLMDGTNFTYDQAREEKSSANKEMQLADRDSAVDLKKEDASSKEQAYSGTAKTDLMKAESIKTAVYDDDVAGGTVFTYWIPDPQAQILIPVSTIIHDTQDQSWLTLYTKNMASLKEVEWGLSDFYPLNVTMELDKNNSSVMVDVPSDHQYGQGSANETSFINVLKKDISSNSNIKKIKFSTNGVPGIELGNYGHLEEADVVLEKKHAFLFYYPEGSDIPFLTPSVETFNDINTALEAMKTDNAVLGLKSSLLPLMPLHDVSVSDKTLIVSLKGNSSVQNNQQTSSSFEALLLTAKEFGLEKMVIKDSAIPTIGPFDLSNEIKVPIAPNFRNIQ</sequence>
<evidence type="ECO:0000256" key="2">
    <source>
        <dbReference type="SAM" id="Phobius"/>
    </source>
</evidence>
<proteinExistence type="predicted"/>
<accession>A0ABW8RPQ7</accession>
<reference evidence="3 4" key="1">
    <citation type="submission" date="2024-11" db="EMBL/GenBank/DDBJ databases">
        <authorList>
            <person name="Lucas J.A."/>
        </authorList>
    </citation>
    <scope>NUCLEOTIDE SEQUENCE [LARGE SCALE GENOMIC DNA]</scope>
    <source>
        <strain evidence="3 4">Z 5.4</strain>
    </source>
</reference>
<protein>
    <recommendedName>
        <fullName evidence="5">Negative regulator of sigma-X activity</fullName>
    </recommendedName>
</protein>
<evidence type="ECO:0000256" key="1">
    <source>
        <dbReference type="SAM" id="MobiDB-lite"/>
    </source>
</evidence>
<dbReference type="EMBL" id="JBJHQH010000054">
    <property type="protein sequence ID" value="MFK9095506.1"/>
    <property type="molecule type" value="Genomic_DNA"/>
</dbReference>
<dbReference type="RefSeq" id="WP_406583886.1">
    <property type="nucleotide sequence ID" value="NZ_JBJHQH010000054.1"/>
</dbReference>
<feature type="compositionally biased region" description="Basic and acidic residues" evidence="1">
    <location>
        <begin position="77"/>
        <end position="105"/>
    </location>
</feature>
<organism evidence="3 4">
    <name type="scientific">Bacillus salipaludis</name>
    <dbReference type="NCBI Taxonomy" id="2547811"/>
    <lineage>
        <taxon>Bacteria</taxon>
        <taxon>Bacillati</taxon>
        <taxon>Bacillota</taxon>
        <taxon>Bacilli</taxon>
        <taxon>Bacillales</taxon>
        <taxon>Bacillaceae</taxon>
        <taxon>Bacillus</taxon>
    </lineage>
</organism>
<keyword evidence="2" id="KW-0472">Membrane</keyword>
<feature type="transmembrane region" description="Helical" evidence="2">
    <location>
        <begin position="44"/>
        <end position="62"/>
    </location>
</feature>
<feature type="region of interest" description="Disordered" evidence="1">
    <location>
        <begin position="77"/>
        <end position="107"/>
    </location>
</feature>
<name>A0ABW8RPQ7_9BACI</name>
<keyword evidence="2" id="KW-0812">Transmembrane</keyword>
<evidence type="ECO:0008006" key="5">
    <source>
        <dbReference type="Google" id="ProtNLM"/>
    </source>
</evidence>
<evidence type="ECO:0000313" key="3">
    <source>
        <dbReference type="EMBL" id="MFK9095506.1"/>
    </source>
</evidence>